<keyword evidence="2" id="KW-1185">Reference proteome</keyword>
<gene>
    <name evidence="1" type="ORF">H3H51_13030</name>
</gene>
<evidence type="ECO:0000313" key="1">
    <source>
        <dbReference type="EMBL" id="MBB2495946.1"/>
    </source>
</evidence>
<organism evidence="1 2">
    <name type="scientific">Aquipseudomonas ullengensis</name>
    <dbReference type="NCBI Taxonomy" id="2759166"/>
    <lineage>
        <taxon>Bacteria</taxon>
        <taxon>Pseudomonadati</taxon>
        <taxon>Pseudomonadota</taxon>
        <taxon>Gammaproteobacteria</taxon>
        <taxon>Pseudomonadales</taxon>
        <taxon>Pseudomonadaceae</taxon>
        <taxon>Aquipseudomonas</taxon>
    </lineage>
</organism>
<proteinExistence type="predicted"/>
<dbReference type="RefSeq" id="WP_183089488.1">
    <property type="nucleotide sequence ID" value="NZ_JACJUD010000004.1"/>
</dbReference>
<comment type="caution">
    <text evidence="1">The sequence shown here is derived from an EMBL/GenBank/DDBJ whole genome shotgun (WGS) entry which is preliminary data.</text>
</comment>
<dbReference type="AlphaFoldDB" id="A0A7W4QDD5"/>
<reference evidence="1 2" key="1">
    <citation type="submission" date="2020-08" db="EMBL/GenBank/DDBJ databases">
        <authorList>
            <person name="Kim C.M."/>
        </authorList>
    </citation>
    <scope>NUCLEOTIDE SEQUENCE [LARGE SCALE GENOMIC DNA]</scope>
    <source>
        <strain evidence="1 2">UL070</strain>
    </source>
</reference>
<dbReference type="EMBL" id="JACJUD010000004">
    <property type="protein sequence ID" value="MBB2495946.1"/>
    <property type="molecule type" value="Genomic_DNA"/>
</dbReference>
<name>A0A7W4QDD5_9GAMM</name>
<protein>
    <submittedName>
        <fullName evidence="1">Uncharacterized protein</fullName>
    </submittedName>
</protein>
<accession>A0A7W4QDD5</accession>
<evidence type="ECO:0000313" key="2">
    <source>
        <dbReference type="Proteomes" id="UP000542720"/>
    </source>
</evidence>
<dbReference type="Proteomes" id="UP000542720">
    <property type="component" value="Unassembled WGS sequence"/>
</dbReference>
<sequence length="259" mass="27771">MIGVNTMSWRLLGLSIFVAGMAGCGTAPPVQRSITDGIFANTPQQASSNVVNGGKDKIAVVLVSENTKANVEYLKARKAEKEDSVVLRAVGQGANLDAYAEVLDPNFSLGWIAKKLKTKFGSVKLVSSTSELSKYKYDYLVVVDAIYLTTGWGVNDATASYTTQFYNVDGQHVADAKSYRKTQVRSGGGGGPHGVELFRANHAVRVAALEEWDRSMDQVVQIPNQYSTTGESVTDACVKSALSVQNPTLRQQAIGACNP</sequence>